<evidence type="ECO:0000313" key="2">
    <source>
        <dbReference type="EMBL" id="GJS63878.1"/>
    </source>
</evidence>
<feature type="compositionally biased region" description="Basic and acidic residues" evidence="1">
    <location>
        <begin position="246"/>
        <end position="271"/>
    </location>
</feature>
<evidence type="ECO:0000313" key="3">
    <source>
        <dbReference type="Proteomes" id="UP001151760"/>
    </source>
</evidence>
<sequence>MALTAYADADHAGCQDTRRSTYGSAQFLGDKLSYKDGKVRYQFPRSHQSRRDLPRDNPLVSVEVLRTDKQGDSDVYTLEDPTLMLEIVSRIFFLRLNLPDHSVYKWALKKNQAECPPFTDHMMAICKEKEIVPLKAPKTSSKAEKKDQQATGGPISLGVTGEGAHSQLNSGMSASIHFKPIYVASTFIHIESASGHDASTDFTTEVDLGKSTPNDSISKQQGMDKGTQNYSLDHISIGTNPSGFVDKTKSARDGLKSAHTKTDLDSPKDDEPIIIQDGSDEEDHAEKVQPEEPKETKDASATHPPSPKSIQIQELTNQVLLLHSQKSKLKEEKTKVEDEAKIKTFDALLSLLNKVTEALNKYAQAIEFVSKKTGDTSVPSAGQAGSYPAEGEKNTKQDVEEKKTKSDSDDDTINLTGLIGKSSKKKKLKKFDFVTKQGDHVHFTEEQIKEQKRIEESIKADIAKQEVEIRKEEWIDLLGVDVVYREDGTNKVIPNFKDSDLHLSEWREVMKACQNIVGAGEQDPLDRLDDLARKNKKHANDIHDLFRSTKKFKSSVQCGEHPAGTVLNEPILGMILFFR</sequence>
<name>A0ABQ4XG12_9ASTR</name>
<feature type="region of interest" description="Disordered" evidence="1">
    <location>
        <begin position="373"/>
        <end position="412"/>
    </location>
</feature>
<reference evidence="2" key="1">
    <citation type="journal article" date="2022" name="Int. J. Mol. Sci.">
        <title>Draft Genome of Tanacetum Coccineum: Genomic Comparison of Closely Related Tanacetum-Family Plants.</title>
        <authorList>
            <person name="Yamashiro T."/>
            <person name="Shiraishi A."/>
            <person name="Nakayama K."/>
            <person name="Satake H."/>
        </authorList>
    </citation>
    <scope>NUCLEOTIDE SEQUENCE</scope>
</reference>
<feature type="region of interest" description="Disordered" evidence="1">
    <location>
        <begin position="204"/>
        <end position="311"/>
    </location>
</feature>
<organism evidence="2 3">
    <name type="scientific">Tanacetum coccineum</name>
    <dbReference type="NCBI Taxonomy" id="301880"/>
    <lineage>
        <taxon>Eukaryota</taxon>
        <taxon>Viridiplantae</taxon>
        <taxon>Streptophyta</taxon>
        <taxon>Embryophyta</taxon>
        <taxon>Tracheophyta</taxon>
        <taxon>Spermatophyta</taxon>
        <taxon>Magnoliopsida</taxon>
        <taxon>eudicotyledons</taxon>
        <taxon>Gunneridae</taxon>
        <taxon>Pentapetalae</taxon>
        <taxon>asterids</taxon>
        <taxon>campanulids</taxon>
        <taxon>Asterales</taxon>
        <taxon>Asteraceae</taxon>
        <taxon>Asteroideae</taxon>
        <taxon>Anthemideae</taxon>
        <taxon>Anthemidinae</taxon>
        <taxon>Tanacetum</taxon>
    </lineage>
</organism>
<feature type="compositionally biased region" description="Basic and acidic residues" evidence="1">
    <location>
        <begin position="284"/>
        <end position="300"/>
    </location>
</feature>
<evidence type="ECO:0000256" key="1">
    <source>
        <dbReference type="SAM" id="MobiDB-lite"/>
    </source>
</evidence>
<feature type="region of interest" description="Disordered" evidence="1">
    <location>
        <begin position="136"/>
        <end position="162"/>
    </location>
</feature>
<protein>
    <submittedName>
        <fullName evidence="2">Uncharacterized protein</fullName>
    </submittedName>
</protein>
<dbReference type="Proteomes" id="UP001151760">
    <property type="component" value="Unassembled WGS sequence"/>
</dbReference>
<gene>
    <name evidence="2" type="ORF">Tco_0678442</name>
</gene>
<keyword evidence="3" id="KW-1185">Reference proteome</keyword>
<dbReference type="EMBL" id="BQNB010009463">
    <property type="protein sequence ID" value="GJS63878.1"/>
    <property type="molecule type" value="Genomic_DNA"/>
</dbReference>
<accession>A0ABQ4XG12</accession>
<proteinExistence type="predicted"/>
<reference evidence="2" key="2">
    <citation type="submission" date="2022-01" db="EMBL/GenBank/DDBJ databases">
        <authorList>
            <person name="Yamashiro T."/>
            <person name="Shiraishi A."/>
            <person name="Satake H."/>
            <person name="Nakayama K."/>
        </authorList>
    </citation>
    <scope>NUCLEOTIDE SEQUENCE</scope>
</reference>
<feature type="compositionally biased region" description="Basic and acidic residues" evidence="1">
    <location>
        <begin position="390"/>
        <end position="407"/>
    </location>
</feature>
<feature type="compositionally biased region" description="Polar residues" evidence="1">
    <location>
        <begin position="211"/>
        <end position="242"/>
    </location>
</feature>
<comment type="caution">
    <text evidence="2">The sequence shown here is derived from an EMBL/GenBank/DDBJ whole genome shotgun (WGS) entry which is preliminary data.</text>
</comment>